<evidence type="ECO:0000313" key="2">
    <source>
        <dbReference type="EMBL" id="OGM49781.1"/>
    </source>
</evidence>
<sequence length="343" mass="37208">MSLLRFVTEIQLAHPQPPGTGLVAYIAVGLMDVYGLAVPRGAGKAFTSAIIRCLEAHRGEIQLNTEVTKIVTEKGRAVGVRTRAGEIRAKECVVAQIHPHIIGRLVDGLDTAITDAASKNKLPEFSLLVIHAALEKLLKFRAGAIANNVVMNTICPNRVDELLHSYHTMATGEIPDGVMVGASCVNIADPLRAPPGKVILHAVIMVRANNAEVGFHGWDAIKDDVVFKVFNHLTQYHEDFTPDQIRAYHVVTPSNHEEDTPSFQQGDIYGLAMSSDQMGLTRPTPALSQYRVPDVQGLYLAGPFMHPGGGVWGGGRPVAMRVMEDMGIDFESLFRASVPTSHL</sequence>
<dbReference type="PANTHER" id="PTHR10668">
    <property type="entry name" value="PHYTOENE DEHYDROGENASE"/>
    <property type="match status" value="1"/>
</dbReference>
<evidence type="ECO:0000313" key="3">
    <source>
        <dbReference type="Proteomes" id="UP000179179"/>
    </source>
</evidence>
<organism evidence="2 3">
    <name type="scientific">Aspergillus bombycis</name>
    <dbReference type="NCBI Taxonomy" id="109264"/>
    <lineage>
        <taxon>Eukaryota</taxon>
        <taxon>Fungi</taxon>
        <taxon>Dikarya</taxon>
        <taxon>Ascomycota</taxon>
        <taxon>Pezizomycotina</taxon>
        <taxon>Eurotiomycetes</taxon>
        <taxon>Eurotiomycetidae</taxon>
        <taxon>Eurotiales</taxon>
        <taxon>Aspergillaceae</taxon>
        <taxon>Aspergillus</taxon>
    </lineage>
</organism>
<proteinExistence type="inferred from homology"/>
<dbReference type="Proteomes" id="UP000179179">
    <property type="component" value="Unassembled WGS sequence"/>
</dbReference>
<dbReference type="Gene3D" id="3.50.50.60">
    <property type="entry name" value="FAD/NAD(P)-binding domain"/>
    <property type="match status" value="1"/>
</dbReference>
<gene>
    <name evidence="2" type="ORF">ABOM_001550</name>
</gene>
<dbReference type="EMBL" id="LYCR01000006">
    <property type="protein sequence ID" value="OGM49781.1"/>
    <property type="molecule type" value="Genomic_DNA"/>
</dbReference>
<dbReference type="STRING" id="109264.A0A1F8ADQ1"/>
<comment type="similarity">
    <text evidence="1">Belongs to the carotenoid/retinoid oxidoreductase family.</text>
</comment>
<accession>A0A1F8ADQ1</accession>
<reference evidence="2 3" key="1">
    <citation type="journal article" date="2016" name="Genome Biol. Evol.">
        <title>Draft genome sequence of an aflatoxigenic Aspergillus species, A. bombycis.</title>
        <authorList>
            <person name="Moore G.G."/>
            <person name="Mack B.M."/>
            <person name="Beltz S.B."/>
            <person name="Gilbert M.K."/>
        </authorList>
    </citation>
    <scope>NUCLEOTIDE SEQUENCE [LARGE SCALE GENOMIC DNA]</scope>
    <source>
        <strain evidence="3">NRRL 26010</strain>
    </source>
</reference>
<dbReference type="InterPro" id="IPR036188">
    <property type="entry name" value="FAD/NAD-bd_sf"/>
</dbReference>
<evidence type="ECO:0000256" key="1">
    <source>
        <dbReference type="ARBA" id="ARBA00006046"/>
    </source>
</evidence>
<evidence type="ECO:0008006" key="4">
    <source>
        <dbReference type="Google" id="ProtNLM"/>
    </source>
</evidence>
<dbReference type="RefSeq" id="XP_022393498.1">
    <property type="nucleotide sequence ID" value="XM_022528680.1"/>
</dbReference>
<dbReference type="AlphaFoldDB" id="A0A1F8ADQ1"/>
<dbReference type="PANTHER" id="PTHR10668:SF103">
    <property type="entry name" value="PYRIDINE NUCLEOTIDE-DISULFIDE OXIDOREDUCTASE DOMAIN-CONTAINING PROTEIN 2"/>
    <property type="match status" value="1"/>
</dbReference>
<name>A0A1F8ADQ1_9EURO</name>
<keyword evidence="3" id="KW-1185">Reference proteome</keyword>
<dbReference type="GeneID" id="34444940"/>
<protein>
    <recommendedName>
        <fullName evidence="4">Amine oxidase domain-containing protein</fullName>
    </recommendedName>
</protein>
<comment type="caution">
    <text evidence="2">The sequence shown here is derived from an EMBL/GenBank/DDBJ whole genome shotgun (WGS) entry which is preliminary data.</text>
</comment>
<dbReference type="OrthoDB" id="7777654at2759"/>
<dbReference type="SUPFAM" id="SSF51905">
    <property type="entry name" value="FAD/NAD(P)-binding domain"/>
    <property type="match status" value="1"/>
</dbReference>